<dbReference type="SUPFAM" id="SSF103473">
    <property type="entry name" value="MFS general substrate transporter"/>
    <property type="match status" value="1"/>
</dbReference>
<feature type="non-terminal residue" evidence="2">
    <location>
        <position position="1"/>
    </location>
</feature>
<protein>
    <submittedName>
        <fullName evidence="2">Uncharacterized protein</fullName>
    </submittedName>
</protein>
<organism evidence="2 3">
    <name type="scientific">Pristionchus entomophagus</name>
    <dbReference type="NCBI Taxonomy" id="358040"/>
    <lineage>
        <taxon>Eukaryota</taxon>
        <taxon>Metazoa</taxon>
        <taxon>Ecdysozoa</taxon>
        <taxon>Nematoda</taxon>
        <taxon>Chromadorea</taxon>
        <taxon>Rhabditida</taxon>
        <taxon>Rhabditina</taxon>
        <taxon>Diplogasteromorpha</taxon>
        <taxon>Diplogasteroidea</taxon>
        <taxon>Neodiplogasteridae</taxon>
        <taxon>Pristionchus</taxon>
    </lineage>
</organism>
<evidence type="ECO:0000256" key="1">
    <source>
        <dbReference type="SAM" id="Phobius"/>
    </source>
</evidence>
<feature type="transmembrane region" description="Helical" evidence="1">
    <location>
        <begin position="171"/>
        <end position="192"/>
    </location>
</feature>
<feature type="transmembrane region" description="Helical" evidence="1">
    <location>
        <begin position="56"/>
        <end position="73"/>
    </location>
</feature>
<keyword evidence="3" id="KW-1185">Reference proteome</keyword>
<feature type="transmembrane region" description="Helical" evidence="1">
    <location>
        <begin position="147"/>
        <end position="165"/>
    </location>
</feature>
<accession>A0AAV5SV53</accession>
<proteinExistence type="predicted"/>
<reference evidence="2" key="1">
    <citation type="submission" date="2023-10" db="EMBL/GenBank/DDBJ databases">
        <title>Genome assembly of Pristionchus species.</title>
        <authorList>
            <person name="Yoshida K."/>
            <person name="Sommer R.J."/>
        </authorList>
    </citation>
    <scope>NUCLEOTIDE SEQUENCE</scope>
    <source>
        <strain evidence="2">RS0144</strain>
    </source>
</reference>
<keyword evidence="1" id="KW-0472">Membrane</keyword>
<gene>
    <name evidence="2" type="ORF">PENTCL1PPCAC_5581</name>
</gene>
<evidence type="ECO:0000313" key="3">
    <source>
        <dbReference type="Proteomes" id="UP001432027"/>
    </source>
</evidence>
<dbReference type="InterPro" id="IPR036259">
    <property type="entry name" value="MFS_trans_sf"/>
</dbReference>
<comment type="caution">
    <text evidence="2">The sequence shown here is derived from an EMBL/GenBank/DDBJ whole genome shotgun (WGS) entry which is preliminary data.</text>
</comment>
<name>A0AAV5SV53_9BILA</name>
<sequence length="243" mass="27895">SSPLLDDEKLLSVSAPAAFASRLGKVPRWTRKPPVQADRRVSYEHMLVRYGSWSNVRGQVLAYTALIFIAFIYKSHSDFVHFTEFMPMIKEGKHIHCCCETRARKWLFIKMNQQFNVDRFLDISKHLFGLVFSITCPLWERYIGRHAALLVTVLTGMFCSILLIFSLPTDVLQLVHVMLNLCSAFTGLISMVNISEMLPYHLRFLSVAIFTFATTLEDAIATLHFFFGFKVESPLLDIFSEPF</sequence>
<dbReference type="Proteomes" id="UP001432027">
    <property type="component" value="Unassembled WGS sequence"/>
</dbReference>
<dbReference type="AlphaFoldDB" id="A0AAV5SV53"/>
<keyword evidence="1" id="KW-0812">Transmembrane</keyword>
<feature type="transmembrane region" description="Helical" evidence="1">
    <location>
        <begin position="204"/>
        <end position="227"/>
    </location>
</feature>
<keyword evidence="1" id="KW-1133">Transmembrane helix</keyword>
<evidence type="ECO:0000313" key="2">
    <source>
        <dbReference type="EMBL" id="GMS83406.1"/>
    </source>
</evidence>
<dbReference type="EMBL" id="BTSX01000002">
    <property type="protein sequence ID" value="GMS83406.1"/>
    <property type="molecule type" value="Genomic_DNA"/>
</dbReference>